<reference evidence="1 2" key="1">
    <citation type="journal article" date="2007" name="Virology">
        <title>Sequence and annotation of the 314-kb MT325 and the 321-kb FR483 viruses that infect Chlorella Pbi.</title>
        <authorList>
            <person name="Fitzgerald L.A."/>
            <person name="Graves M.V."/>
            <person name="Li X."/>
            <person name="Feldblyum T."/>
            <person name="Hartigan J."/>
            <person name="Van Etten J.L."/>
        </authorList>
    </citation>
    <scope>NUCLEOTIDE SEQUENCE [LARGE SCALE GENOMIC DNA]</scope>
    <source>
        <strain evidence="1 2">MT325</strain>
    </source>
</reference>
<organism evidence="1 2">
    <name type="scientific">Paramecium bursaria Chlorella virus MT325</name>
    <name type="common">PBCV-MT325</name>
    <dbReference type="NCBI Taxonomy" id="346932"/>
    <lineage>
        <taxon>Viruses</taxon>
        <taxon>Varidnaviria</taxon>
        <taxon>Bamfordvirae</taxon>
        <taxon>Nucleocytoviricota</taxon>
        <taxon>Megaviricetes</taxon>
        <taxon>Algavirales</taxon>
        <taxon>Phycodnaviridae</taxon>
        <taxon>Chlorovirus</taxon>
        <taxon>Chlorovirus conductrix</taxon>
        <taxon>Paramecium bursaria Chlorella virus A1</taxon>
    </lineage>
</organism>
<evidence type="ECO:0000313" key="2">
    <source>
        <dbReference type="Proteomes" id="UP000246715"/>
    </source>
</evidence>
<proteinExistence type="predicted"/>
<name>A7ITZ2_PBCVM</name>
<protein>
    <submittedName>
        <fullName evidence="1">Uncharacterized protein m262L</fullName>
    </submittedName>
</protein>
<accession>A7ITZ2</accession>
<sequence>MTKLASAVHIIPPCVASFPLTLMYASPFLWPMSFNLRPIFKLFQSPSLIFLKSSTMCPRPQRSSLAIAPVCDVLLLK</sequence>
<dbReference type="Proteomes" id="UP000246715">
    <property type="component" value="Segment"/>
</dbReference>
<gene>
    <name evidence="1" type="primary">m262L</name>
    <name evidence="1" type="ORF">MT325_m262L</name>
</gene>
<evidence type="ECO:0000313" key="1">
    <source>
        <dbReference type="EMBL" id="ABT13816.1"/>
    </source>
</evidence>
<organismHost>
    <name type="scientific">Paramecium bursaria</name>
    <dbReference type="NCBI Taxonomy" id="74790"/>
</organismHost>
<dbReference type="EMBL" id="DQ491001">
    <property type="protein sequence ID" value="ABT13816.1"/>
    <property type="molecule type" value="Genomic_DNA"/>
</dbReference>